<feature type="domain" description="ATPase AAA-type core" evidence="4">
    <location>
        <begin position="85"/>
        <end position="195"/>
    </location>
</feature>
<organism evidence="5 6">
    <name type="scientific">Candidatus Phytoplasma melaleucae</name>
    <dbReference type="NCBI Taxonomy" id="2982630"/>
    <lineage>
        <taxon>Bacteria</taxon>
        <taxon>Bacillati</taxon>
        <taxon>Mycoplasmatota</taxon>
        <taxon>Mollicutes</taxon>
        <taxon>Acholeplasmatales</taxon>
        <taxon>Acholeplasmataceae</taxon>
        <taxon>Candidatus Phytoplasma</taxon>
    </lineage>
</organism>
<protein>
    <submittedName>
        <fullName evidence="5">AAA family ATPase</fullName>
    </submittedName>
</protein>
<evidence type="ECO:0000313" key="5">
    <source>
        <dbReference type="EMBL" id="MDO8167965.1"/>
    </source>
</evidence>
<keyword evidence="3" id="KW-1133">Transmembrane helix</keyword>
<name>A0ABT9DFF4_9MOLU</name>
<dbReference type="Gene3D" id="1.10.8.60">
    <property type="match status" value="1"/>
</dbReference>
<dbReference type="InterPro" id="IPR037219">
    <property type="entry name" value="Peptidase_M41-like"/>
</dbReference>
<proteinExistence type="predicted"/>
<gene>
    <name evidence="5" type="ORF">OC680_00510</name>
</gene>
<sequence length="561" mass="66825">MNSESRMPGDWPVRFGRGRIFAYSVFTYKYPSKCFYPHSIKNIHIFWSKAYMPTKVNLNKITNSIEIKIINEKIQNFKTFKTQSILLYGSSDSSTKLLAQAISQKYQVPFYCISFYNLLRKQIEIDNFDFQKFFQTINQNKPCILFVNKIQNLETNNNFYSQNVLNKKQAVNQILTSLKSLTKNSQILVISSINANENNLQAIEKIIFNSEIFDFKIHVRQHDFYKKQKILQIYDKHLLPNHKFILDIISKEIDILNETDLEHIWITIKSNMITQKTSTMNMLQIQEIVDFIAIRKKHKDISWKEYQKNLSYHHAGHILICLILNKMIYDSIKVDNYLKSKFLDQNILLNCFFSNYGKLNSFNQKPPKTQTQIIYEIIYYLSGFITEKIFLKPNYRNNSSYDDVEKVIKLIKKFRSKKNDSIFELIFNQKKPNPNKKITNTMWINFFYKTTTQIIEQNTNLIHKIAQCLYTQNNSILIQLQFDFKNKNTYHENKNILLLNKLAYEDEINQNLIIDKLNRKYKLNKNHKLIAKVSIIIIIITTIIFLKRKKKIQNKKIIRKF</sequence>
<keyword evidence="3" id="KW-0472">Membrane</keyword>
<dbReference type="InterPro" id="IPR003959">
    <property type="entry name" value="ATPase_AAA_core"/>
</dbReference>
<dbReference type="PANTHER" id="PTHR23077:SF171">
    <property type="entry name" value="NUCLEAR VALOSIN-CONTAINING PROTEIN-LIKE"/>
    <property type="match status" value="1"/>
</dbReference>
<evidence type="ECO:0000256" key="1">
    <source>
        <dbReference type="ARBA" id="ARBA00022741"/>
    </source>
</evidence>
<keyword evidence="6" id="KW-1185">Reference proteome</keyword>
<dbReference type="InterPro" id="IPR050168">
    <property type="entry name" value="AAA_ATPase_domain"/>
</dbReference>
<dbReference type="Proteomes" id="UP001172036">
    <property type="component" value="Unassembled WGS sequence"/>
</dbReference>
<dbReference type="Pfam" id="PF00004">
    <property type="entry name" value="AAA"/>
    <property type="match status" value="1"/>
</dbReference>
<dbReference type="PANTHER" id="PTHR23077">
    <property type="entry name" value="AAA-FAMILY ATPASE"/>
    <property type="match status" value="1"/>
</dbReference>
<keyword evidence="1" id="KW-0547">Nucleotide-binding</keyword>
<accession>A0ABT9DFF4</accession>
<feature type="transmembrane region" description="Helical" evidence="3">
    <location>
        <begin position="529"/>
        <end position="546"/>
    </location>
</feature>
<evidence type="ECO:0000313" key="6">
    <source>
        <dbReference type="Proteomes" id="UP001172036"/>
    </source>
</evidence>
<dbReference type="SUPFAM" id="SSF52540">
    <property type="entry name" value="P-loop containing nucleoside triphosphate hydrolases"/>
    <property type="match status" value="1"/>
</dbReference>
<evidence type="ECO:0000259" key="4">
    <source>
        <dbReference type="Pfam" id="PF00004"/>
    </source>
</evidence>
<keyword evidence="2" id="KW-0067">ATP-binding</keyword>
<reference evidence="5 6" key="1">
    <citation type="journal article" date="2023" name="Int. J. Syst. Evol. Microbiol.">
        <title>The observation of taxonomic boundaries for the 16SrII and 16SrXXV phytoplasmas using genome-based delimitation.</title>
        <authorList>
            <person name="Rodrigues Jardim B."/>
            <person name="Tran-Nguyen L.T.T."/>
            <person name="Gambley C."/>
            <person name="Al-Sadi A.M."/>
            <person name="Al-Subhi A.M."/>
            <person name="Foissac X."/>
            <person name="Salar P."/>
            <person name="Cai H."/>
            <person name="Yang J.Y."/>
            <person name="Davis R."/>
            <person name="Jones L."/>
            <person name="Rodoni B."/>
            <person name="Constable F.E."/>
        </authorList>
    </citation>
    <scope>NUCLEOTIDE SEQUENCE [LARGE SCALE GENOMIC DNA]</scope>
    <source>
        <strain evidence="5">BAWM-155c</strain>
    </source>
</reference>
<dbReference type="RefSeq" id="WP_304515170.1">
    <property type="nucleotide sequence ID" value="NZ_JAOSID010000002.1"/>
</dbReference>
<dbReference type="EMBL" id="JAOSID010000002">
    <property type="protein sequence ID" value="MDO8167965.1"/>
    <property type="molecule type" value="Genomic_DNA"/>
</dbReference>
<keyword evidence="3" id="KW-0812">Transmembrane</keyword>
<dbReference type="InterPro" id="IPR027417">
    <property type="entry name" value="P-loop_NTPase"/>
</dbReference>
<evidence type="ECO:0000256" key="3">
    <source>
        <dbReference type="SAM" id="Phobius"/>
    </source>
</evidence>
<dbReference type="Gene3D" id="3.40.50.300">
    <property type="entry name" value="P-loop containing nucleotide triphosphate hydrolases"/>
    <property type="match status" value="1"/>
</dbReference>
<dbReference type="SUPFAM" id="SSF140990">
    <property type="entry name" value="FtsH protease domain-like"/>
    <property type="match status" value="1"/>
</dbReference>
<comment type="caution">
    <text evidence="5">The sequence shown here is derived from an EMBL/GenBank/DDBJ whole genome shotgun (WGS) entry which is preliminary data.</text>
</comment>
<dbReference type="Gene3D" id="1.20.58.760">
    <property type="entry name" value="Peptidase M41"/>
    <property type="match status" value="1"/>
</dbReference>
<evidence type="ECO:0000256" key="2">
    <source>
        <dbReference type="ARBA" id="ARBA00022840"/>
    </source>
</evidence>